<dbReference type="CDD" id="cd00085">
    <property type="entry name" value="HNHc"/>
    <property type="match status" value="1"/>
</dbReference>
<gene>
    <name evidence="2" type="ORF">Plo01_54450</name>
</gene>
<evidence type="ECO:0000259" key="1">
    <source>
        <dbReference type="Pfam" id="PF01844"/>
    </source>
</evidence>
<feature type="domain" description="HNH" evidence="1">
    <location>
        <begin position="74"/>
        <end position="103"/>
    </location>
</feature>
<dbReference type="GO" id="GO:0004519">
    <property type="term" value="F:endonuclease activity"/>
    <property type="evidence" value="ECO:0007669"/>
    <property type="project" value="InterPro"/>
</dbReference>
<dbReference type="EMBL" id="BOOH01000045">
    <property type="protein sequence ID" value="GIH79016.1"/>
    <property type="molecule type" value="Genomic_DNA"/>
</dbReference>
<evidence type="ECO:0000313" key="2">
    <source>
        <dbReference type="EMBL" id="GIH79016.1"/>
    </source>
</evidence>
<dbReference type="Gene3D" id="1.10.30.50">
    <property type="match status" value="1"/>
</dbReference>
<dbReference type="GO" id="GO:0003676">
    <property type="term" value="F:nucleic acid binding"/>
    <property type="evidence" value="ECO:0007669"/>
    <property type="project" value="InterPro"/>
</dbReference>
<sequence length="225" mass="25029">MSVPPRMLLAVHKFSDTGVPTHEEIARYWCGRALPGSDYIPFDDLGEPECFACGWCRVEQVRSKKALAMLWKGLERAHVVPRALGGPDAVENVILLCQRCHRDAPDTADAARFWRWVVEHPRNGTIAYLAEIAGPHDSRARDYTGPQAKDLHALASLSADEFQVLRAIYENAPDALLNRLHEAERRIGGVSMHWGVGISTGTMAELLREVVRHELAMQGKGSEEV</sequence>
<dbReference type="AlphaFoldDB" id="A0A8J3RLY5"/>
<organism evidence="2 3">
    <name type="scientific">Planobispora longispora</name>
    <dbReference type="NCBI Taxonomy" id="28887"/>
    <lineage>
        <taxon>Bacteria</taxon>
        <taxon>Bacillati</taxon>
        <taxon>Actinomycetota</taxon>
        <taxon>Actinomycetes</taxon>
        <taxon>Streptosporangiales</taxon>
        <taxon>Streptosporangiaceae</taxon>
        <taxon>Planobispora</taxon>
    </lineage>
</organism>
<name>A0A8J3RLY5_9ACTN</name>
<dbReference type="InterPro" id="IPR002711">
    <property type="entry name" value="HNH"/>
</dbReference>
<proteinExistence type="predicted"/>
<accession>A0A8J3RLY5</accession>
<comment type="caution">
    <text evidence="2">The sequence shown here is derived from an EMBL/GenBank/DDBJ whole genome shotgun (WGS) entry which is preliminary data.</text>
</comment>
<evidence type="ECO:0000313" key="3">
    <source>
        <dbReference type="Proteomes" id="UP000616724"/>
    </source>
</evidence>
<dbReference type="InterPro" id="IPR003615">
    <property type="entry name" value="HNH_nuc"/>
</dbReference>
<dbReference type="Pfam" id="PF01844">
    <property type="entry name" value="HNH"/>
    <property type="match status" value="1"/>
</dbReference>
<dbReference type="Proteomes" id="UP000616724">
    <property type="component" value="Unassembled WGS sequence"/>
</dbReference>
<reference evidence="2 3" key="1">
    <citation type="submission" date="2021-01" db="EMBL/GenBank/DDBJ databases">
        <title>Whole genome shotgun sequence of Planobispora longispora NBRC 13918.</title>
        <authorList>
            <person name="Komaki H."/>
            <person name="Tamura T."/>
        </authorList>
    </citation>
    <scope>NUCLEOTIDE SEQUENCE [LARGE SCALE GENOMIC DNA]</scope>
    <source>
        <strain evidence="2 3">NBRC 13918</strain>
    </source>
</reference>
<keyword evidence="3" id="KW-1185">Reference proteome</keyword>
<dbReference type="GO" id="GO:0008270">
    <property type="term" value="F:zinc ion binding"/>
    <property type="evidence" value="ECO:0007669"/>
    <property type="project" value="InterPro"/>
</dbReference>
<protein>
    <recommendedName>
        <fullName evidence="1">HNH domain-containing protein</fullName>
    </recommendedName>
</protein>